<dbReference type="OrthoDB" id="8871309at2"/>
<name>A0A1H9UGE4_9PSEU</name>
<evidence type="ECO:0000313" key="3">
    <source>
        <dbReference type="Proteomes" id="UP000199352"/>
    </source>
</evidence>
<dbReference type="GO" id="GO:0016787">
    <property type="term" value="F:hydrolase activity"/>
    <property type="evidence" value="ECO:0007669"/>
    <property type="project" value="UniProtKB-KW"/>
</dbReference>
<proteinExistence type="predicted"/>
<keyword evidence="2" id="KW-0378">Hydrolase</keyword>
<reference evidence="3" key="1">
    <citation type="submission" date="2016-10" db="EMBL/GenBank/DDBJ databases">
        <authorList>
            <person name="Varghese N."/>
            <person name="Submissions S."/>
        </authorList>
    </citation>
    <scope>NUCLEOTIDE SEQUENCE [LARGE SCALE GENOMIC DNA]</scope>
    <source>
        <strain evidence="3">CGMCC 4.3525</strain>
    </source>
</reference>
<sequence>MKRLLAVVATLLFVATPVASASASAEPYAPVNRPGPRLSVPAADLQAAVRCTPSAHGSHREVALFVPGTGVGPDEAFSWNWFPALDRIGHPYCAVTLPGSSVGDVQVSAEYVVHAIRYAHAISRGRIAVIGHSQGGVSSRFALRFWPDTRAMVADHIGLAAVNHGSAQNDELYPHGNGPAFALQLKRTAEFVEAVNSRQETFPGISYTSLSTVHDQFVTPVGTTDLRGPAGRVANISLQDVCPDNRSDHITIGTSDALAHALTMNAITRRGPANPAEIPASVCARDTMPGADPSTVAEDLAEFLKTATDVIAAAPVVPAEPALQRYVFARR</sequence>
<keyword evidence="1" id="KW-0732">Signal</keyword>
<dbReference type="AlphaFoldDB" id="A0A1H9UGE4"/>
<dbReference type="PANTHER" id="PTHR37574:SF1">
    <property type="entry name" value="LIPASE B"/>
    <property type="match status" value="1"/>
</dbReference>
<feature type="chain" id="PRO_5011537382" evidence="1">
    <location>
        <begin position="22"/>
        <end position="331"/>
    </location>
</feature>
<evidence type="ECO:0000256" key="1">
    <source>
        <dbReference type="SAM" id="SignalP"/>
    </source>
</evidence>
<dbReference type="EMBL" id="FOFR01000021">
    <property type="protein sequence ID" value="SES08254.1"/>
    <property type="molecule type" value="Genomic_DNA"/>
</dbReference>
<gene>
    <name evidence="2" type="ORF">SAMN05216188_12188</name>
</gene>
<dbReference type="SUPFAM" id="SSF53474">
    <property type="entry name" value="alpha/beta-Hydrolases"/>
    <property type="match status" value="1"/>
</dbReference>
<dbReference type="PANTHER" id="PTHR37574">
    <property type="entry name" value="LIPASE B"/>
    <property type="match status" value="1"/>
</dbReference>
<dbReference type="STRING" id="402600.SAMN05216188_12188"/>
<protein>
    <submittedName>
        <fullName evidence="2">Triacylglycerol esterase/lipase EstA, alpha/beta hydrolase fold</fullName>
    </submittedName>
</protein>
<dbReference type="RefSeq" id="WP_089958632.1">
    <property type="nucleotide sequence ID" value="NZ_FOFR01000021.1"/>
</dbReference>
<accession>A0A1H9UGE4</accession>
<organism evidence="2 3">
    <name type="scientific">Lentzea xinjiangensis</name>
    <dbReference type="NCBI Taxonomy" id="402600"/>
    <lineage>
        <taxon>Bacteria</taxon>
        <taxon>Bacillati</taxon>
        <taxon>Actinomycetota</taxon>
        <taxon>Actinomycetes</taxon>
        <taxon>Pseudonocardiales</taxon>
        <taxon>Pseudonocardiaceae</taxon>
        <taxon>Lentzea</taxon>
    </lineage>
</organism>
<feature type="signal peptide" evidence="1">
    <location>
        <begin position="1"/>
        <end position="21"/>
    </location>
</feature>
<dbReference type="Proteomes" id="UP000199352">
    <property type="component" value="Unassembled WGS sequence"/>
</dbReference>
<dbReference type="InterPro" id="IPR053228">
    <property type="entry name" value="Stereospecific_Lipase"/>
</dbReference>
<evidence type="ECO:0000313" key="2">
    <source>
        <dbReference type="EMBL" id="SES08254.1"/>
    </source>
</evidence>
<dbReference type="InterPro" id="IPR029058">
    <property type="entry name" value="AB_hydrolase_fold"/>
</dbReference>
<keyword evidence="3" id="KW-1185">Reference proteome</keyword>
<dbReference type="Gene3D" id="3.40.50.1820">
    <property type="entry name" value="alpha/beta hydrolase"/>
    <property type="match status" value="1"/>
</dbReference>